<comment type="caution">
    <text evidence="1">The sequence shown here is derived from an EMBL/GenBank/DDBJ whole genome shotgun (WGS) entry which is preliminary data.</text>
</comment>
<name>A0ACC1J3D1_9FUNG</name>
<protein>
    <submittedName>
        <fullName evidence="1">Conidiophore development protein hyma</fullName>
    </submittedName>
</protein>
<organism evidence="1 2">
    <name type="scientific">Linderina macrospora</name>
    <dbReference type="NCBI Taxonomy" id="4868"/>
    <lineage>
        <taxon>Eukaryota</taxon>
        <taxon>Fungi</taxon>
        <taxon>Fungi incertae sedis</taxon>
        <taxon>Zoopagomycota</taxon>
        <taxon>Kickxellomycotina</taxon>
        <taxon>Kickxellomycetes</taxon>
        <taxon>Kickxellales</taxon>
        <taxon>Kickxellaceae</taxon>
        <taxon>Linderina</taxon>
    </lineage>
</organism>
<dbReference type="Proteomes" id="UP001150603">
    <property type="component" value="Unassembled WGS sequence"/>
</dbReference>
<dbReference type="EMBL" id="JANBPW010004161">
    <property type="protein sequence ID" value="KAJ1935671.1"/>
    <property type="molecule type" value="Genomic_DNA"/>
</dbReference>
<accession>A0ACC1J3D1</accession>
<proteinExistence type="predicted"/>
<gene>
    <name evidence="1" type="primary">HYM1</name>
    <name evidence="1" type="ORF">FBU59_005312</name>
</gene>
<sequence length="194" mass="22694">MLRECLKHESLTTVVLNLPEFFNFFVYVEGPNFDVASDAFANFREALTKFKTPATNFLNANYDAFFEKYTKLILSSNYVIRRQSLKLLGEILLDRRNFHTMTRYINYSDNLKLIMNALADKSKSIQYEAFHIFKIFVANPNKTPEVHSILRNNKDKLVGFLSKFQVDKDSDEQFKDEKAFLIREIQKLRAPAQA</sequence>
<keyword evidence="2" id="KW-1185">Reference proteome</keyword>
<evidence type="ECO:0000313" key="1">
    <source>
        <dbReference type="EMBL" id="KAJ1935671.1"/>
    </source>
</evidence>
<reference evidence="1" key="1">
    <citation type="submission" date="2022-07" db="EMBL/GenBank/DDBJ databases">
        <title>Phylogenomic reconstructions and comparative analyses of Kickxellomycotina fungi.</title>
        <authorList>
            <person name="Reynolds N.K."/>
            <person name="Stajich J.E."/>
            <person name="Barry K."/>
            <person name="Grigoriev I.V."/>
            <person name="Crous P."/>
            <person name="Smith M.E."/>
        </authorList>
    </citation>
    <scope>NUCLEOTIDE SEQUENCE</scope>
    <source>
        <strain evidence="1">NRRL 5244</strain>
    </source>
</reference>
<evidence type="ECO:0000313" key="2">
    <source>
        <dbReference type="Proteomes" id="UP001150603"/>
    </source>
</evidence>